<dbReference type="GO" id="GO:0008408">
    <property type="term" value="F:3'-5' exonuclease activity"/>
    <property type="evidence" value="ECO:0007669"/>
    <property type="project" value="InterPro"/>
</dbReference>
<dbReference type="SUPFAM" id="SSF52343">
    <property type="entry name" value="Ferredoxin reductase-like, C-terminal NADP-linked domain"/>
    <property type="match status" value="1"/>
</dbReference>
<dbReference type="Gene3D" id="3.40.50.80">
    <property type="entry name" value="Nucleotide-binding domain of ferredoxin-NADP reductase (FNR) module"/>
    <property type="match status" value="1"/>
</dbReference>
<sequence>MVPWRFLARLLLAGLATRARSERVALCVLGRIRAAHVTAEAFRRNLLDPLCGGSCRYPRHRLDIFLSGPLMSASQLQAASELFGDGAAFPWLVRGVRFQDESLVVDDLNRRFGDALHQAMRIRGNWLGTSGRRLSHRRLERRKGATIFIMYAMHQCLRMIEERELEASAMYDRVAITRSDLQWIFPHPPLEALAPMRVWLPDTFADDYGGVYDRHLLAPRSAARWVLGGWDLLTSGQAYRTILQVTGEGILWSNNTNSEVWLAIRLLAGKVPLARFPATAYLACDRGEFQASAVVRRGDTASEDRTDHTTHGAFNNVGCEPGGFRYHTDHAAARLFAACLQNSTAATADSAAAWAHGARQCFCRLIRPDLRQEYEKLAIFGNVKARRGAELKVLSAVETKVPGYFEKIRDDVVYRDKNADYGDGSWGTETMTFQDDELSYALGKQGGTRKKIERSSGAIVQYVGQAAYGGLAASYATPAPSAKRLSQASHDLPGMCWADVQSALGRGAPRDFLRSLLALPPSERHPAVTEHLPQLQQQGEAFLLECLTEVAAMQEPENLAGLLSGQLGSLNLTAQWRPEAAEVASRLWRASNRSRMAALRLLQSWEVREEDAEEALLALGREALGSQVWEHQALYLQSFPNLGRRLNVTAQKVIDDLCSAGQNKLAKAMTEKCLSGHEKKKVLGRLRLARIKAAAVSEGGEIDGIVAVGRNPKLQAVLIRELWKAGKRGLAEERQKAWKLNLKDLKKSGLKRAHQRLGRFQKLPSRVKLHMVSLQDLEDLTRRMRRWKVVGLDTEASNSKGLSLLQVATWKDVYLLDMTRKSPEMTRFVERLLAAPNISKLAFGGSEHGDLCRLSGLNQIPRYHDLQQLAGQKLKLGSRGGQLGLSRLAEEVVGKPLNKEMRASDWAHRPLLHWQKVYAALDAWILLELLGRRADLEVPWQAKAAVTRVARRERGEAVPFDRRSCRQPLGRDNTLALACMWRVALILWASADAADAECGDDSCSADGLKLCGQWCEDAGAEDCLMDTALMPCRGEHCRTTCRRWFRSMLAPEGSVNVTCQEFSDFTFFPRGAAVCKEECLLPEIRPERYPNPTGLGLLCRPNSCDASSQARYANSAFGGLGLGVLQCPCNWFGSDCRDAWVPVLGVEKVQLGDFQETSLRVDTASWRRIMRDYRPGAILRVQRLDENQLPREQPYALAGKSEEGLLEILTGPPPAKLHPLVTHVATALRMAQDRPGFFVNPVISGFFNGRFQFLDALASSFRRVAIVSSGVGLSGALAAAAHLASPQTEVHLFYGLRHLKDLPYQRRLESQLATGQLKLRLLVSGSAIGASELLQQAADKGAQLAEAASKQTALQQFLSGKIYPQHALALDFLTGELAGLGATLADTAVVICGRHELLQETPRLLEALCHHFGQADCSSLIQAHVFTNI</sequence>
<evidence type="ECO:0000313" key="4">
    <source>
        <dbReference type="Proteomes" id="UP001178507"/>
    </source>
</evidence>
<reference evidence="3" key="1">
    <citation type="submission" date="2023-08" db="EMBL/GenBank/DDBJ databases">
        <authorList>
            <person name="Chen Y."/>
            <person name="Shah S."/>
            <person name="Dougan E. K."/>
            <person name="Thang M."/>
            <person name="Chan C."/>
        </authorList>
    </citation>
    <scope>NUCLEOTIDE SEQUENCE</scope>
</reference>
<dbReference type="InterPro" id="IPR002562">
    <property type="entry name" value="3'-5'_exonuclease_dom"/>
</dbReference>
<dbReference type="EMBL" id="CAUJNA010000388">
    <property type="protein sequence ID" value="CAJ1376368.1"/>
    <property type="molecule type" value="Genomic_DNA"/>
</dbReference>
<keyword evidence="1" id="KW-0732">Signal</keyword>
<dbReference type="InterPro" id="IPR012337">
    <property type="entry name" value="RNaseH-like_sf"/>
</dbReference>
<dbReference type="SUPFAM" id="SSF53098">
    <property type="entry name" value="Ribonuclease H-like"/>
    <property type="match status" value="1"/>
</dbReference>
<feature type="chain" id="PRO_5041462784" description="3'-5' exonuclease domain-containing protein" evidence="1">
    <location>
        <begin position="22"/>
        <end position="1429"/>
    </location>
</feature>
<dbReference type="InterPro" id="IPR039261">
    <property type="entry name" value="FNR_nucleotide-bd"/>
</dbReference>
<accession>A0AA36HYB8</accession>
<dbReference type="GO" id="GO:0006139">
    <property type="term" value="P:nucleobase-containing compound metabolic process"/>
    <property type="evidence" value="ECO:0007669"/>
    <property type="project" value="InterPro"/>
</dbReference>
<feature type="domain" description="3'-5' exonuclease" evidence="2">
    <location>
        <begin position="775"/>
        <end position="929"/>
    </location>
</feature>
<evidence type="ECO:0000259" key="2">
    <source>
        <dbReference type="Pfam" id="PF01612"/>
    </source>
</evidence>
<evidence type="ECO:0000313" key="3">
    <source>
        <dbReference type="EMBL" id="CAJ1376368.1"/>
    </source>
</evidence>
<dbReference type="PANTHER" id="PTHR47765:SF2">
    <property type="entry name" value="EXONUCLEASE MUT-7 HOMOLOG"/>
    <property type="match status" value="1"/>
</dbReference>
<organism evidence="3 4">
    <name type="scientific">Effrenium voratum</name>
    <dbReference type="NCBI Taxonomy" id="2562239"/>
    <lineage>
        <taxon>Eukaryota</taxon>
        <taxon>Sar</taxon>
        <taxon>Alveolata</taxon>
        <taxon>Dinophyceae</taxon>
        <taxon>Suessiales</taxon>
        <taxon>Symbiodiniaceae</taxon>
        <taxon>Effrenium</taxon>
    </lineage>
</organism>
<proteinExistence type="predicted"/>
<dbReference type="Gene3D" id="3.30.420.10">
    <property type="entry name" value="Ribonuclease H-like superfamily/Ribonuclease H"/>
    <property type="match status" value="1"/>
</dbReference>
<dbReference type="InterPro" id="IPR036397">
    <property type="entry name" value="RNaseH_sf"/>
</dbReference>
<evidence type="ECO:0000256" key="1">
    <source>
        <dbReference type="SAM" id="SignalP"/>
    </source>
</evidence>
<dbReference type="InterPro" id="IPR052408">
    <property type="entry name" value="Exonuclease_MUT-7-like"/>
</dbReference>
<dbReference type="Proteomes" id="UP001178507">
    <property type="component" value="Unassembled WGS sequence"/>
</dbReference>
<dbReference type="PANTHER" id="PTHR47765">
    <property type="entry name" value="3'-5' EXONUCLEASE DOMAIN-CONTAINING PROTEIN"/>
    <property type="match status" value="1"/>
</dbReference>
<comment type="caution">
    <text evidence="3">The sequence shown here is derived from an EMBL/GenBank/DDBJ whole genome shotgun (WGS) entry which is preliminary data.</text>
</comment>
<keyword evidence="4" id="KW-1185">Reference proteome</keyword>
<feature type="signal peptide" evidence="1">
    <location>
        <begin position="1"/>
        <end position="21"/>
    </location>
</feature>
<dbReference type="GO" id="GO:0003676">
    <property type="term" value="F:nucleic acid binding"/>
    <property type="evidence" value="ECO:0007669"/>
    <property type="project" value="InterPro"/>
</dbReference>
<dbReference type="Pfam" id="PF01612">
    <property type="entry name" value="DNA_pol_A_exo1"/>
    <property type="match status" value="1"/>
</dbReference>
<name>A0AA36HYB8_9DINO</name>
<gene>
    <name evidence="3" type="ORF">EVOR1521_LOCUS5454</name>
</gene>
<protein>
    <recommendedName>
        <fullName evidence="2">3'-5' exonuclease domain-containing protein</fullName>
    </recommendedName>
</protein>